<comment type="catalytic activity">
    <reaction evidence="1">
        <text>ATP + protein L-histidine = ADP + protein N-phospho-L-histidine.</text>
        <dbReference type="EC" id="2.7.13.3"/>
    </reaction>
</comment>
<dbReference type="Gene3D" id="1.10.287.130">
    <property type="match status" value="1"/>
</dbReference>
<evidence type="ECO:0000313" key="6">
    <source>
        <dbReference type="EMBL" id="PWK56308.1"/>
    </source>
</evidence>
<dbReference type="PANTHER" id="PTHR43547">
    <property type="entry name" value="TWO-COMPONENT HISTIDINE KINASE"/>
    <property type="match status" value="1"/>
</dbReference>
<reference evidence="6 7" key="1">
    <citation type="submission" date="2018-05" db="EMBL/GenBank/DDBJ databases">
        <title>Genomic Encyclopedia of Type Strains, Phase IV (KMG-IV): sequencing the most valuable type-strain genomes for metagenomic binning, comparative biology and taxonomic classification.</title>
        <authorList>
            <person name="Goeker M."/>
        </authorList>
    </citation>
    <scope>NUCLEOTIDE SEQUENCE [LARGE SCALE GENOMIC DNA]</scope>
    <source>
        <strain evidence="6 7">DSM 16097</strain>
    </source>
</reference>
<dbReference type="InterPro" id="IPR036890">
    <property type="entry name" value="HATPase_C_sf"/>
</dbReference>
<organism evidence="6 7">
    <name type="scientific">Roseicyclus mahoneyensis</name>
    <dbReference type="NCBI Taxonomy" id="164332"/>
    <lineage>
        <taxon>Bacteria</taxon>
        <taxon>Pseudomonadati</taxon>
        <taxon>Pseudomonadota</taxon>
        <taxon>Alphaproteobacteria</taxon>
        <taxon>Rhodobacterales</taxon>
        <taxon>Roseobacteraceae</taxon>
        <taxon>Roseicyclus</taxon>
    </lineage>
</organism>
<dbReference type="PROSITE" id="PS50109">
    <property type="entry name" value="HIS_KIN"/>
    <property type="match status" value="1"/>
</dbReference>
<dbReference type="SUPFAM" id="SSF47384">
    <property type="entry name" value="Homodimeric domain of signal transducing histidine kinase"/>
    <property type="match status" value="1"/>
</dbReference>
<dbReference type="Proteomes" id="UP000245708">
    <property type="component" value="Unassembled WGS sequence"/>
</dbReference>
<evidence type="ECO:0000313" key="7">
    <source>
        <dbReference type="Proteomes" id="UP000245708"/>
    </source>
</evidence>
<dbReference type="AlphaFoldDB" id="A0A316G621"/>
<feature type="transmembrane region" description="Helical" evidence="4">
    <location>
        <begin position="98"/>
        <end position="122"/>
    </location>
</feature>
<evidence type="ECO:0000256" key="4">
    <source>
        <dbReference type="SAM" id="Phobius"/>
    </source>
</evidence>
<feature type="transmembrane region" description="Helical" evidence="4">
    <location>
        <begin position="225"/>
        <end position="244"/>
    </location>
</feature>
<comment type="caution">
    <text evidence="6">The sequence shown here is derived from an EMBL/GenBank/DDBJ whole genome shotgun (WGS) entry which is preliminary data.</text>
</comment>
<keyword evidence="6" id="KW-0808">Transferase</keyword>
<dbReference type="InterPro" id="IPR036097">
    <property type="entry name" value="HisK_dim/P_sf"/>
</dbReference>
<dbReference type="SMART" id="SM00387">
    <property type="entry name" value="HATPase_c"/>
    <property type="match status" value="1"/>
</dbReference>
<dbReference type="PANTHER" id="PTHR43547:SF2">
    <property type="entry name" value="HYBRID SIGNAL TRANSDUCTION HISTIDINE KINASE C"/>
    <property type="match status" value="1"/>
</dbReference>
<dbReference type="InterPro" id="IPR005467">
    <property type="entry name" value="His_kinase_dom"/>
</dbReference>
<feature type="transmembrane region" description="Helical" evidence="4">
    <location>
        <begin position="129"/>
        <end position="154"/>
    </location>
</feature>
<dbReference type="InterPro" id="IPR003661">
    <property type="entry name" value="HisK_dim/P_dom"/>
</dbReference>
<dbReference type="InterPro" id="IPR003594">
    <property type="entry name" value="HATPase_dom"/>
</dbReference>
<dbReference type="EC" id="2.7.13.3" evidence="2"/>
<gene>
    <name evidence="6" type="ORF">C7455_11445</name>
</gene>
<dbReference type="Gene3D" id="3.30.565.10">
    <property type="entry name" value="Histidine kinase-like ATPase, C-terminal domain"/>
    <property type="match status" value="1"/>
</dbReference>
<dbReference type="EMBL" id="QGGW01000014">
    <property type="protein sequence ID" value="PWK56308.1"/>
    <property type="molecule type" value="Genomic_DNA"/>
</dbReference>
<dbReference type="SUPFAM" id="SSF55874">
    <property type="entry name" value="ATPase domain of HSP90 chaperone/DNA topoisomerase II/histidine kinase"/>
    <property type="match status" value="1"/>
</dbReference>
<feature type="transmembrane region" description="Helical" evidence="4">
    <location>
        <begin position="199"/>
        <end position="219"/>
    </location>
</feature>
<sequence length="553" mass="61036">MLTITGQSEDGEIAIVVEPAFLRRIELYDPAMNGMNAPPALSGRDAAIEVGNHVGLYSGFIIPSSRYTRNVYLRLRTTTSLTVDVSVMSADMAKRNSFVQGGLVAAYIAFLLSFGAWGLMAWAIRRDGLFGLFALRQLFSAAHIFVYFGSLRFFSSGFLSPDARDLIYVFVCCSIASVAGIFDVRLISELGGWRWLRKAIYVLLCLPAVTLPLAIAGHVQTSLQMSALLINVQLLMMVLLTLSAEGDRSKELGRRSLWLIRCGYFVMAMVVVAPLLMYLNILSTSVPLFKMMFVHAIISTIILSGLLLIRNRQRDLAEQEARVLLSMKDAELREESRRRLAKEGFLSMLTHELRNPLSVIQLLSSSEKEGDKTLRQAASDMANVIARVEQSERIDGGQIHVEQSYFDMAALVAQVVQSHALNGRVFIENSGAQMILTDPRLMQHVFENLLDNATKYSAKDTVVRVEVSGAALGDRVGVVVRVSNVIGDVGAPDPNLVFTKYYRSKRAHRNPGSGLGLFLVDRWVTALGGIVDFLVSGEIEGMQTATFSVWLPQ</sequence>
<keyword evidence="6" id="KW-0418">Kinase</keyword>
<feature type="transmembrane region" description="Helical" evidence="4">
    <location>
        <begin position="166"/>
        <end position="187"/>
    </location>
</feature>
<dbReference type="GO" id="GO:0000155">
    <property type="term" value="F:phosphorelay sensor kinase activity"/>
    <property type="evidence" value="ECO:0007669"/>
    <property type="project" value="InterPro"/>
</dbReference>
<protein>
    <recommendedName>
        <fullName evidence="2">histidine kinase</fullName>
        <ecNumber evidence="2">2.7.13.3</ecNumber>
    </recommendedName>
</protein>
<feature type="domain" description="Histidine kinase" evidence="5">
    <location>
        <begin position="348"/>
        <end position="553"/>
    </location>
</feature>
<keyword evidence="7" id="KW-1185">Reference proteome</keyword>
<evidence type="ECO:0000259" key="5">
    <source>
        <dbReference type="PROSITE" id="PS50109"/>
    </source>
</evidence>
<evidence type="ECO:0000256" key="1">
    <source>
        <dbReference type="ARBA" id="ARBA00000085"/>
    </source>
</evidence>
<feature type="transmembrane region" description="Helical" evidence="4">
    <location>
        <begin position="256"/>
        <end position="279"/>
    </location>
</feature>
<keyword evidence="4" id="KW-1133">Transmembrane helix</keyword>
<proteinExistence type="predicted"/>
<name>A0A316G621_9RHOB</name>
<feature type="transmembrane region" description="Helical" evidence="4">
    <location>
        <begin position="291"/>
        <end position="309"/>
    </location>
</feature>
<evidence type="ECO:0000256" key="3">
    <source>
        <dbReference type="ARBA" id="ARBA00022553"/>
    </source>
</evidence>
<keyword evidence="4" id="KW-0812">Transmembrane</keyword>
<accession>A0A316G621</accession>
<dbReference type="CDD" id="cd00082">
    <property type="entry name" value="HisKA"/>
    <property type="match status" value="1"/>
</dbReference>
<evidence type="ECO:0000256" key="2">
    <source>
        <dbReference type="ARBA" id="ARBA00012438"/>
    </source>
</evidence>
<dbReference type="SMART" id="SM00388">
    <property type="entry name" value="HisKA"/>
    <property type="match status" value="1"/>
</dbReference>
<dbReference type="Pfam" id="PF00512">
    <property type="entry name" value="HisKA"/>
    <property type="match status" value="1"/>
</dbReference>
<dbReference type="Pfam" id="PF02518">
    <property type="entry name" value="HATPase_c"/>
    <property type="match status" value="1"/>
</dbReference>
<keyword evidence="4" id="KW-0472">Membrane</keyword>
<keyword evidence="3" id="KW-0597">Phosphoprotein</keyword>